<protein>
    <recommendedName>
        <fullName evidence="4">Phage shock protein B</fullName>
    </recommendedName>
</protein>
<keyword evidence="1" id="KW-0472">Membrane</keyword>
<dbReference type="EMBL" id="JBBKTX010000019">
    <property type="protein sequence ID" value="MFK4753680.1"/>
    <property type="molecule type" value="Genomic_DNA"/>
</dbReference>
<evidence type="ECO:0000313" key="3">
    <source>
        <dbReference type="Proteomes" id="UP001620597"/>
    </source>
</evidence>
<reference evidence="2 3" key="1">
    <citation type="submission" date="2024-03" db="EMBL/GenBank/DDBJ databases">
        <title>High-quality draft genome sequence of Oceanobacter sp. wDCs-4.</title>
        <authorList>
            <person name="Dong C."/>
        </authorList>
    </citation>
    <scope>NUCLEOTIDE SEQUENCE [LARGE SCALE GENOMIC DNA]</scope>
    <source>
        <strain evidence="3">wDCs-4</strain>
    </source>
</reference>
<feature type="transmembrane region" description="Helical" evidence="1">
    <location>
        <begin position="6"/>
        <end position="26"/>
    </location>
</feature>
<proteinExistence type="predicted"/>
<evidence type="ECO:0000256" key="1">
    <source>
        <dbReference type="SAM" id="Phobius"/>
    </source>
</evidence>
<evidence type="ECO:0000313" key="2">
    <source>
        <dbReference type="EMBL" id="MFK4753680.1"/>
    </source>
</evidence>
<organism evidence="2 3">
    <name type="scientific">Oceanobacter antarcticus</name>
    <dbReference type="NCBI Taxonomy" id="3133425"/>
    <lineage>
        <taxon>Bacteria</taxon>
        <taxon>Pseudomonadati</taxon>
        <taxon>Pseudomonadota</taxon>
        <taxon>Gammaproteobacteria</taxon>
        <taxon>Oceanospirillales</taxon>
        <taxon>Oceanospirillaceae</taxon>
        <taxon>Oceanobacter</taxon>
    </lineage>
</organism>
<accession>A0ABW8NL19</accession>
<name>A0ABW8NL19_9GAMM</name>
<dbReference type="Proteomes" id="UP001620597">
    <property type="component" value="Unassembled WGS sequence"/>
</dbReference>
<evidence type="ECO:0008006" key="4">
    <source>
        <dbReference type="Google" id="ProtNLM"/>
    </source>
</evidence>
<keyword evidence="3" id="KW-1185">Reference proteome</keyword>
<dbReference type="RefSeq" id="WP_416206695.1">
    <property type="nucleotide sequence ID" value="NZ_JBBKTX010000019.1"/>
</dbReference>
<sequence>MTESTLKIISLVLSWPVAAVVIVLFLRKPIMKVVERFIGGQSGKAKIGPIEVELGQLADDGKKAIQQLNDINHIVARSRLIELEITMMTLSHAFSTKHQKDLEKVTLELKEKLNELDEK</sequence>
<keyword evidence="1" id="KW-1133">Transmembrane helix</keyword>
<gene>
    <name evidence="2" type="ORF">WG929_14785</name>
</gene>
<keyword evidence="1" id="KW-0812">Transmembrane</keyword>
<comment type="caution">
    <text evidence="2">The sequence shown here is derived from an EMBL/GenBank/DDBJ whole genome shotgun (WGS) entry which is preliminary data.</text>
</comment>